<dbReference type="Proteomes" id="UP000002866">
    <property type="component" value="Chromosome 5"/>
</dbReference>
<dbReference type="InterPro" id="IPR041677">
    <property type="entry name" value="DNA2/NAM7_AAA_11"/>
</dbReference>
<dbReference type="OMA" id="HPLGKIC"/>
<dbReference type="SMART" id="SM00487">
    <property type="entry name" value="DEXDc"/>
    <property type="match status" value="1"/>
</dbReference>
<dbReference type="InterPro" id="IPR047187">
    <property type="entry name" value="SF1_C_Upf1"/>
</dbReference>
<dbReference type="eggNOG" id="KOG1802">
    <property type="taxonomic scope" value="Eukaryota"/>
</dbReference>
<evidence type="ECO:0000313" key="6">
    <source>
        <dbReference type="Proteomes" id="UP000002866"/>
    </source>
</evidence>
<keyword evidence="1" id="KW-0547">Nucleotide-binding</keyword>
<feature type="compositionally biased region" description="Basic and acidic residues" evidence="3">
    <location>
        <begin position="446"/>
        <end position="459"/>
    </location>
</feature>
<feature type="compositionally biased region" description="Polar residues" evidence="3">
    <location>
        <begin position="352"/>
        <end position="362"/>
    </location>
</feature>
<evidence type="ECO:0000256" key="1">
    <source>
        <dbReference type="ARBA" id="ARBA00022806"/>
    </source>
</evidence>
<protein>
    <recommendedName>
        <fullName evidence="4">Helicase ATP-binding domain-containing protein</fullName>
    </recommendedName>
</protein>
<evidence type="ECO:0000256" key="2">
    <source>
        <dbReference type="ARBA" id="ARBA00048432"/>
    </source>
</evidence>
<keyword evidence="6" id="KW-1185">Reference proteome</keyword>
<dbReference type="RefSeq" id="XP_004180999.1">
    <property type="nucleotide sequence ID" value="XM_004180951.1"/>
</dbReference>
<dbReference type="FunFam" id="3.40.50.300:FF:002019">
    <property type="entry name" value="DNA helicase I"/>
    <property type="match status" value="1"/>
</dbReference>
<dbReference type="GO" id="GO:0010494">
    <property type="term" value="C:cytoplasmic stress granule"/>
    <property type="evidence" value="ECO:0007669"/>
    <property type="project" value="EnsemblFungi"/>
</dbReference>
<dbReference type="InterPro" id="IPR027417">
    <property type="entry name" value="P-loop_NTPase"/>
</dbReference>
<dbReference type="CDD" id="cd18808">
    <property type="entry name" value="SF1_C_Upf1"/>
    <property type="match status" value="1"/>
</dbReference>
<evidence type="ECO:0000259" key="4">
    <source>
        <dbReference type="SMART" id="SM00487"/>
    </source>
</evidence>
<dbReference type="PANTHER" id="PTHR10887">
    <property type="entry name" value="DNA2/NAM7 HELICASE FAMILY"/>
    <property type="match status" value="1"/>
</dbReference>
<reference evidence="5 6" key="1">
    <citation type="journal article" date="2011" name="Proc. Natl. Acad. Sci. U.S.A.">
        <title>Evolutionary erosion of yeast sex chromosomes by mating-type switching accidents.</title>
        <authorList>
            <person name="Gordon J.L."/>
            <person name="Armisen D."/>
            <person name="Proux-Wera E."/>
            <person name="Oheigeartaigh S.S."/>
            <person name="Byrne K.P."/>
            <person name="Wolfe K.H."/>
        </authorList>
    </citation>
    <scope>NUCLEOTIDE SEQUENCE [LARGE SCALE GENOMIC DNA]</scope>
    <source>
        <strain evidence="6">ATCC 34711 / CBS 6284 / DSM 70876 / NBRC 10599 / NRRL Y-10934 / UCD 77-7</strain>
    </source>
</reference>
<feature type="region of interest" description="Disordered" evidence="3">
    <location>
        <begin position="228"/>
        <end position="483"/>
    </location>
</feature>
<feature type="region of interest" description="Disordered" evidence="3">
    <location>
        <begin position="166"/>
        <end position="186"/>
    </location>
</feature>
<accession>I2H528</accession>
<dbReference type="GO" id="GO:0003678">
    <property type="term" value="F:DNA helicase activity"/>
    <property type="evidence" value="ECO:0007669"/>
    <property type="project" value="UniProtKB-EC"/>
</dbReference>
<dbReference type="EMBL" id="HE806320">
    <property type="protein sequence ID" value="CCH61480.1"/>
    <property type="molecule type" value="Genomic_DNA"/>
</dbReference>
<dbReference type="AlphaFoldDB" id="I2H528"/>
<sequence>MVTNMTMFECSTCHEQSDDRQTMKHLSTTRHKTIIDMATADEVACEECENNNIHQLQIIRFGGDDIVLLCNSCFNKEYSENEKPSTSYSLSNGSILSYWDNYIKVRDCQCDVCEKDSKLNVNNKGKVLCSSCLKMQNPATINDFVSEDSGKFLYVYLGIKETPNNKKFQKRKRKVGRKSRKPKRVRAKKVLTVHEKMAKDAYETKKKNNIIASTSSVTLSSFRGFKASGPSIPPKNSNPVSSSNSISSKNNSNTNLKNIVNSNEPLKSRIKNSSNSLASKSKSNSKFNSNTKISTSDKKKSKSQAPKEDKKNKSSISSTIQNRDKKTKSRSVDITPSISASSSQASLRDTHSSTGIRATSMSNNLNKKAKDKNKSQISINETLVSKPQDNSNSGKFATYWENSATNDNSFTPKEKNEPKQTIIKQNEASSSPVINSKSKNKKSRSKYKENQNKSNNETKNKKKSTSKNEPKLNDKKSKESSLWDSRWSTDNLSSLNISKPSNSDVKNNKSIKEKKSIVVENSKLKPIIKNEHIKRDVIEEGVRVASYNKYTPTLNYDDLSTYFSEFSYAMFLEEKLETEFLQDFTIMWPKDKKAKCFVLTINSKNNPEIDRILPPNLAKLGRKAFVNRQPIMFCTQDETEVWYTYVRETAENRGKTTLLLEAYFWNKLTLPVNRGNHEFKIIPCSPQTTRILFAMTQINNANFINLILGKNPIKQIEFHNRIQFHKSTFNESQKAAIQHVLNNDITIVQGPPGTGKTSTIEEIILQMIKNFNSFPILVVAASNIAIDNIAEKFVKNSNIRILRIVSEAKESEYNKEHPLAPICLHHIVYDQLPENALNTLSKLKNGLFSSISKKEYNKLSDIKNGISDRYVSQAQIIFTTNIAAGGRSLKGLKELPVVIMDESTQSSEAATLVPLSLPGIRTFVFVGDEKQLSTFSNVPQLEMSLFERVLLNGRYAKPHMLDTQFRMHPTISEFPIKTFYNGELKDGITPQDRYIEGINYPLYFYDVYKGGEEKVFHTQNGISGFTYTNRHEAKEIVKVLYKLILDKKIQRKEISIITPYSAQRDLISDILAEDLLINPQSLSIIRDVDEVDLLNNKNNSSLNNESRKKTINIINGIYVATIDSFQGHENNFIIFSCVRNNPEKRIGFLNDRRRLNVALTRARNGLIMIGNSRVLSSGGSLWRSYIKYIERKKLIFKSLDQY</sequence>
<keyword evidence="1" id="KW-0347">Helicase</keyword>
<proteinExistence type="predicted"/>
<dbReference type="PANTHER" id="PTHR10887:SF317">
    <property type="entry name" value="ATP-DEPENDENT RNA HELICASE ECM32-RELATED"/>
    <property type="match status" value="1"/>
</dbReference>
<dbReference type="InterPro" id="IPR045055">
    <property type="entry name" value="DNA2/NAM7-like"/>
</dbReference>
<dbReference type="KEGG" id="tbl:TBLA_0E04260"/>
<dbReference type="Pfam" id="PF13087">
    <property type="entry name" value="AAA_12"/>
    <property type="match status" value="1"/>
</dbReference>
<dbReference type="InParanoid" id="I2H528"/>
<dbReference type="GO" id="GO:0006449">
    <property type="term" value="P:regulation of translational termination"/>
    <property type="evidence" value="ECO:0007669"/>
    <property type="project" value="EnsemblFungi"/>
</dbReference>
<dbReference type="Gene3D" id="3.40.50.300">
    <property type="entry name" value="P-loop containing nucleotide triphosphate hydrolases"/>
    <property type="match status" value="2"/>
</dbReference>
<comment type="catalytic activity">
    <reaction evidence="2">
        <text>ATP + H2O = ADP + phosphate + H(+)</text>
        <dbReference type="Rhea" id="RHEA:13065"/>
        <dbReference type="ChEBI" id="CHEBI:15377"/>
        <dbReference type="ChEBI" id="CHEBI:15378"/>
        <dbReference type="ChEBI" id="CHEBI:30616"/>
        <dbReference type="ChEBI" id="CHEBI:43474"/>
        <dbReference type="ChEBI" id="CHEBI:456216"/>
        <dbReference type="EC" id="3.6.4.12"/>
    </reaction>
    <physiologicalReaction direction="left-to-right" evidence="2">
        <dbReference type="Rhea" id="RHEA:13066"/>
    </physiologicalReaction>
</comment>
<feature type="compositionally biased region" description="Polar residues" evidence="3">
    <location>
        <begin position="375"/>
        <end position="411"/>
    </location>
</feature>
<evidence type="ECO:0000256" key="3">
    <source>
        <dbReference type="SAM" id="MobiDB-lite"/>
    </source>
</evidence>
<dbReference type="HOGENOM" id="CLU_010015_0_0_1"/>
<organism evidence="5 6">
    <name type="scientific">Henningerozyma blattae (strain ATCC 34711 / CBS 6284 / DSM 70876 / NBRC 10599 / NRRL Y-10934 / UCD 77-7)</name>
    <name type="common">Yeast</name>
    <name type="synonym">Tetrapisispora blattae</name>
    <dbReference type="NCBI Taxonomy" id="1071380"/>
    <lineage>
        <taxon>Eukaryota</taxon>
        <taxon>Fungi</taxon>
        <taxon>Dikarya</taxon>
        <taxon>Ascomycota</taxon>
        <taxon>Saccharomycotina</taxon>
        <taxon>Saccharomycetes</taxon>
        <taxon>Saccharomycetales</taxon>
        <taxon>Saccharomycetaceae</taxon>
        <taxon>Henningerozyma</taxon>
    </lineage>
</organism>
<dbReference type="STRING" id="1071380.I2H528"/>
<dbReference type="InterPro" id="IPR014001">
    <property type="entry name" value="Helicase_ATP-bd"/>
</dbReference>
<feature type="compositionally biased region" description="Low complexity" evidence="3">
    <location>
        <begin position="234"/>
        <end position="263"/>
    </location>
</feature>
<dbReference type="InterPro" id="IPR041679">
    <property type="entry name" value="DNA2/NAM7-like_C"/>
</dbReference>
<feature type="compositionally biased region" description="Low complexity" evidence="3">
    <location>
        <begin position="337"/>
        <end position="346"/>
    </location>
</feature>
<feature type="compositionally biased region" description="Basic residues" evidence="3">
    <location>
        <begin position="167"/>
        <end position="186"/>
    </location>
</feature>
<dbReference type="FunCoup" id="I2H528">
    <property type="interactions" value="53"/>
</dbReference>
<dbReference type="OrthoDB" id="6513042at2759"/>
<dbReference type="GO" id="GO:0000184">
    <property type="term" value="P:nuclear-transcribed mRNA catabolic process, nonsense-mediated decay"/>
    <property type="evidence" value="ECO:0007669"/>
    <property type="project" value="TreeGrafter"/>
</dbReference>
<feature type="domain" description="Helicase ATP-binding" evidence="4">
    <location>
        <begin position="725"/>
        <end position="974"/>
    </location>
</feature>
<gene>
    <name evidence="5" type="primary">TBLA0E04260</name>
    <name evidence="5" type="ORF">TBLA_0E04260</name>
</gene>
<name>I2H528_HENB6</name>
<dbReference type="SUPFAM" id="SSF52540">
    <property type="entry name" value="P-loop containing nucleoside triphosphate hydrolases"/>
    <property type="match status" value="1"/>
</dbReference>
<evidence type="ECO:0000313" key="5">
    <source>
        <dbReference type="EMBL" id="CCH61480.1"/>
    </source>
</evidence>
<feature type="compositionally biased region" description="Basic and acidic residues" evidence="3">
    <location>
        <begin position="466"/>
        <end position="481"/>
    </location>
</feature>
<keyword evidence="1" id="KW-0067">ATP-binding</keyword>
<dbReference type="GO" id="GO:0003724">
    <property type="term" value="F:RNA helicase activity"/>
    <property type="evidence" value="ECO:0007669"/>
    <property type="project" value="TreeGrafter"/>
</dbReference>
<dbReference type="Pfam" id="PF13086">
    <property type="entry name" value="AAA_11"/>
    <property type="match status" value="2"/>
</dbReference>
<dbReference type="GeneID" id="14496553"/>
<keyword evidence="1" id="KW-0378">Hydrolase</keyword>
<feature type="compositionally biased region" description="Low complexity" evidence="3">
    <location>
        <begin position="271"/>
        <end position="294"/>
    </location>
</feature>